<evidence type="ECO:0000256" key="4">
    <source>
        <dbReference type="ARBA" id="ARBA00022692"/>
    </source>
</evidence>
<keyword evidence="5 9" id="KW-1133">Transmembrane helix</keyword>
<feature type="transmembrane region" description="Helical" evidence="9">
    <location>
        <begin position="857"/>
        <end position="880"/>
    </location>
</feature>
<evidence type="ECO:0000313" key="11">
    <source>
        <dbReference type="EMBL" id="CAL8101277.1"/>
    </source>
</evidence>
<feature type="transmembrane region" description="Helical" evidence="9">
    <location>
        <begin position="673"/>
        <end position="696"/>
    </location>
</feature>
<dbReference type="Pfam" id="PF03137">
    <property type="entry name" value="OATP"/>
    <property type="match status" value="1"/>
</dbReference>
<feature type="transmembrane region" description="Helical" evidence="9">
    <location>
        <begin position="460"/>
        <end position="484"/>
    </location>
</feature>
<evidence type="ECO:0000256" key="1">
    <source>
        <dbReference type="ARBA" id="ARBA00004651"/>
    </source>
</evidence>
<feature type="region of interest" description="Disordered" evidence="8">
    <location>
        <begin position="567"/>
        <end position="605"/>
    </location>
</feature>
<dbReference type="SUPFAM" id="SSF103473">
    <property type="entry name" value="MFS general substrate transporter"/>
    <property type="match status" value="1"/>
</dbReference>
<feature type="transmembrane region" description="Helical" evidence="9">
    <location>
        <begin position="708"/>
        <end position="727"/>
    </location>
</feature>
<feature type="transmembrane region" description="Helical" evidence="9">
    <location>
        <begin position="496"/>
        <end position="522"/>
    </location>
</feature>
<feature type="region of interest" description="Disordered" evidence="8">
    <location>
        <begin position="80"/>
        <end position="140"/>
    </location>
</feature>
<accession>A0ABP1QFR7</accession>
<dbReference type="PROSITE" id="PS51465">
    <property type="entry name" value="KAZAL_2"/>
    <property type="match status" value="1"/>
</dbReference>
<dbReference type="InterPro" id="IPR002350">
    <property type="entry name" value="Kazal_dom"/>
</dbReference>
<dbReference type="EMBL" id="CAXLJM020000033">
    <property type="protein sequence ID" value="CAL8101277.1"/>
    <property type="molecule type" value="Genomic_DNA"/>
</dbReference>
<feature type="region of interest" description="Disordered" evidence="8">
    <location>
        <begin position="13"/>
        <end position="65"/>
    </location>
</feature>
<keyword evidence="7" id="KW-1015">Disulfide bond</keyword>
<feature type="transmembrane region" description="Helical" evidence="9">
    <location>
        <begin position="822"/>
        <end position="845"/>
    </location>
</feature>
<dbReference type="Gene3D" id="1.20.1250.20">
    <property type="entry name" value="MFS general substrate transporter like domains"/>
    <property type="match status" value="2"/>
</dbReference>
<feature type="compositionally biased region" description="Basic residues" evidence="8">
    <location>
        <begin position="80"/>
        <end position="93"/>
    </location>
</feature>
<keyword evidence="4 9" id="KW-0812">Transmembrane</keyword>
<feature type="transmembrane region" description="Helical" evidence="9">
    <location>
        <begin position="534"/>
        <end position="558"/>
    </location>
</feature>
<feature type="compositionally biased region" description="Basic and acidic residues" evidence="8">
    <location>
        <begin position="207"/>
        <end position="218"/>
    </location>
</feature>
<feature type="transmembrane region" description="Helical" evidence="9">
    <location>
        <begin position="915"/>
        <end position="935"/>
    </location>
</feature>
<feature type="transmembrane region" description="Helical" evidence="9">
    <location>
        <begin position="329"/>
        <end position="350"/>
    </location>
</feature>
<feature type="compositionally biased region" description="Acidic residues" evidence="8">
    <location>
        <begin position="592"/>
        <end position="604"/>
    </location>
</feature>
<feature type="transmembrane region" description="Helical" evidence="9">
    <location>
        <begin position="301"/>
        <end position="322"/>
    </location>
</feature>
<feature type="compositionally biased region" description="Basic residues" evidence="8">
    <location>
        <begin position="219"/>
        <end position="230"/>
    </location>
</feature>
<evidence type="ECO:0000256" key="2">
    <source>
        <dbReference type="ARBA" id="ARBA00009657"/>
    </source>
</evidence>
<feature type="compositionally biased region" description="Basic and acidic residues" evidence="8">
    <location>
        <begin position="567"/>
        <end position="576"/>
    </location>
</feature>
<evidence type="ECO:0000256" key="5">
    <source>
        <dbReference type="ARBA" id="ARBA00022989"/>
    </source>
</evidence>
<keyword evidence="12" id="KW-1185">Reference proteome</keyword>
<keyword evidence="3" id="KW-1003">Cell membrane</keyword>
<keyword evidence="6 9" id="KW-0472">Membrane</keyword>
<comment type="caution">
    <text evidence="11">The sequence shown here is derived from an EMBL/GenBank/DDBJ whole genome shotgun (WGS) entry which is preliminary data.</text>
</comment>
<comment type="subcellular location">
    <subcellularLocation>
        <location evidence="1">Cell membrane</location>
        <topology evidence="1">Multi-pass membrane protein</topology>
    </subcellularLocation>
</comment>
<dbReference type="PANTHER" id="PTHR11388">
    <property type="entry name" value="ORGANIC ANION TRANSPORTER"/>
    <property type="match status" value="1"/>
</dbReference>
<comment type="similarity">
    <text evidence="2">Belongs to the organo anion transporter (TC 2.A.60) family.</text>
</comment>
<reference evidence="11 12" key="1">
    <citation type="submission" date="2024-08" db="EMBL/GenBank/DDBJ databases">
        <authorList>
            <person name="Cucini C."/>
            <person name="Frati F."/>
        </authorList>
    </citation>
    <scope>NUCLEOTIDE SEQUENCE [LARGE SCALE GENOMIC DNA]</scope>
</reference>
<name>A0ABP1QFR7_9HEXA</name>
<feature type="region of interest" description="Disordered" evidence="8">
    <location>
        <begin position="175"/>
        <end position="231"/>
    </location>
</feature>
<sequence>MSSRLGQSIQRFNGTMSSGHATPETQQGLQGEGVGGGSAPPASSTNNAGTTTVNTTTSSCATPTGSITSTVASVIGAHHHHPYKGHRGHRRGHSYGGPISPPHQSGIHHSQLEARPSHPNTAHHGSIIPSSGSSHWQKGHRRALSGCLPMVGMGAVAWSSLRELDNAASTLHHPPLRSLSPEVEPRPLSPEVVLSTGKLSPLSPPDAEMRKKSIDSGMKKGKGKGKKYKDHSHEMSLDSMECGLGPCTLPECFQQLANIKFFVFILALLVTLQQGVASGYVNSVITTIESRFEIPSRFVGMVASSYEMGNVITVMFVSYLGAKRHIPRWIAVGVLVMVVGCIVFTLPEFLTPAYQPPPPLSITHANGSASWDHSVMRADMRNGICRRANPQSSKFISEDGSTTLTGDNHSLHHSHLNDSSHYPTVTKQELLLSYGCTVDVVDEDGKVTKKAADQSYGHPLILFMLAQLLLGCGGSPLFTLGITYVDDHVPAESSSIYIGVVYAMAAFGPVLGFLVGAWMLAIPSGAVSPDGQPIGVWWGGYLIAGVLLFVACLPFLTFPRISKLKSKEESEQKDVENSSIAELPPQMHQQDSLEEEPEDEDEDGSIVRAEDAPPEEYGQSLKTLPQSIWRLITNPTYVVTCLGGCMELNIVSGFVVFLPKYLETQFELGKSEASLFVGGIAIPGACLGIFAGGYLVKRLQLKPSGAAKFVLTTNVLCLLGYVLFFFLGCSNPNLAGGTVPYPGDVSLDHSGYLNLTSTCNSECACDNSMDPQMVCHEGVTYYSPCHAGCSVNMTQCSCAGGASVTPGRCVDSPAPCKTLVPFMIVLFFMTGTVAVTQMPLLMIVLRSVTPEERSFALGMQFVIFRIFGYIPSPIIFGNVIDSACLLWKVKRCSTLLPAVSGRCLLYDIQDFRYKYVGVLSGLKLLALALFLYDYFQLKRIEEEEEKAANKALNEGKGDSFKPHTGSIISLDKLFQESDTASAMTTLTTATTATSGTYHPPQFPQTSESACLNTASVPLQHLEDGYRRGSNALPIIISSPPNTPSLEQYAIHHHLD</sequence>
<protein>
    <recommendedName>
        <fullName evidence="10">Kazal-like domain-containing protein</fullName>
    </recommendedName>
</protein>
<dbReference type="InterPro" id="IPR004156">
    <property type="entry name" value="OATP"/>
</dbReference>
<feature type="transmembrane region" description="Helical" evidence="9">
    <location>
        <begin position="261"/>
        <end position="281"/>
    </location>
</feature>
<dbReference type="NCBIfam" id="TIGR00805">
    <property type="entry name" value="oat"/>
    <property type="match status" value="1"/>
</dbReference>
<feature type="compositionally biased region" description="Low complexity" evidence="8">
    <location>
        <begin position="39"/>
        <end position="65"/>
    </location>
</feature>
<organism evidence="11 12">
    <name type="scientific">Orchesella dallaii</name>
    <dbReference type="NCBI Taxonomy" id="48710"/>
    <lineage>
        <taxon>Eukaryota</taxon>
        <taxon>Metazoa</taxon>
        <taxon>Ecdysozoa</taxon>
        <taxon>Arthropoda</taxon>
        <taxon>Hexapoda</taxon>
        <taxon>Collembola</taxon>
        <taxon>Entomobryomorpha</taxon>
        <taxon>Entomobryoidea</taxon>
        <taxon>Orchesellidae</taxon>
        <taxon>Orchesellinae</taxon>
        <taxon>Orchesella</taxon>
    </lineage>
</organism>
<proteinExistence type="inferred from homology"/>
<evidence type="ECO:0000256" key="9">
    <source>
        <dbReference type="SAM" id="Phobius"/>
    </source>
</evidence>
<evidence type="ECO:0000259" key="10">
    <source>
        <dbReference type="PROSITE" id="PS51465"/>
    </source>
</evidence>
<evidence type="ECO:0000256" key="3">
    <source>
        <dbReference type="ARBA" id="ARBA00022475"/>
    </source>
</evidence>
<evidence type="ECO:0000256" key="7">
    <source>
        <dbReference type="ARBA" id="ARBA00023157"/>
    </source>
</evidence>
<evidence type="ECO:0000256" key="8">
    <source>
        <dbReference type="SAM" id="MobiDB-lite"/>
    </source>
</evidence>
<dbReference type="PANTHER" id="PTHR11388:SF142">
    <property type="entry name" value="SOLUTE CARRIER ORGANIC ANION TRANSPORTER FAMILY MEMBER 5A1"/>
    <property type="match status" value="1"/>
</dbReference>
<dbReference type="InterPro" id="IPR036259">
    <property type="entry name" value="MFS_trans_sf"/>
</dbReference>
<evidence type="ECO:0000313" key="12">
    <source>
        <dbReference type="Proteomes" id="UP001642540"/>
    </source>
</evidence>
<evidence type="ECO:0000256" key="6">
    <source>
        <dbReference type="ARBA" id="ARBA00023136"/>
    </source>
</evidence>
<feature type="compositionally biased region" description="Polar residues" evidence="8">
    <location>
        <begin position="13"/>
        <end position="25"/>
    </location>
</feature>
<feature type="compositionally biased region" description="Low complexity" evidence="8">
    <location>
        <begin position="123"/>
        <end position="135"/>
    </location>
</feature>
<feature type="transmembrane region" description="Helical" evidence="9">
    <location>
        <begin position="637"/>
        <end position="658"/>
    </location>
</feature>
<feature type="domain" description="Kazal-like" evidence="10">
    <location>
        <begin position="753"/>
        <end position="800"/>
    </location>
</feature>
<dbReference type="Proteomes" id="UP001642540">
    <property type="component" value="Unassembled WGS sequence"/>
</dbReference>
<gene>
    <name evidence="11" type="ORF">ODALV1_LOCUS10791</name>
</gene>